<dbReference type="SUPFAM" id="SSF117457">
    <property type="entry name" value="FumA C-terminal domain-like"/>
    <property type="match status" value="1"/>
</dbReference>
<evidence type="ECO:0000313" key="5">
    <source>
        <dbReference type="Proteomes" id="UP000002382"/>
    </source>
</evidence>
<dbReference type="InterPro" id="IPR004647">
    <property type="entry name" value="Fe-S_hydro-lyase_TtdB-typ_cat"/>
</dbReference>
<name>C5CI68_KOSOT</name>
<reference evidence="4 5" key="1">
    <citation type="submission" date="2009-06" db="EMBL/GenBank/DDBJ databases">
        <title>Complete sequence of Thermotogales bacterium TBF 19.5.1.</title>
        <authorList>
            <consortium name="US DOE Joint Genome Institute"/>
            <person name="Lucas S."/>
            <person name="Copeland A."/>
            <person name="Lapidus A."/>
            <person name="Glavina del Rio T."/>
            <person name="Tice H."/>
            <person name="Bruce D."/>
            <person name="Goodwin L."/>
            <person name="Pitluck S."/>
            <person name="Chertkov O."/>
            <person name="Brettin T."/>
            <person name="Detter J.C."/>
            <person name="Han C."/>
            <person name="Schmutz J."/>
            <person name="Larimer F."/>
            <person name="Land M."/>
            <person name="Hauser L."/>
            <person name="Kyrpides N."/>
            <person name="Ovchinnikova G."/>
            <person name="Noll K."/>
        </authorList>
    </citation>
    <scope>NUCLEOTIDE SEQUENCE [LARGE SCALE GENOMIC DNA]</scope>
    <source>
        <strain evidence="5">ATCC BAA-1733 / DSM 21960 / TBF 19.5.1</strain>
    </source>
</reference>
<reference evidence="4 5" key="2">
    <citation type="journal article" date="2011" name="J. Bacteriol.">
        <title>Genome Sequence of Kosmotoga olearia Strain TBF 19.5.1, a Thermophilic Bacterium with a Wide Growth Temperature Range, Isolated from the Troll B Oil Platform in the North Sea.</title>
        <authorList>
            <person name="Swithers K.S."/>
            <person name="Dipippo J.L."/>
            <person name="Bruce D.C."/>
            <person name="Detter C."/>
            <person name="Tapia R."/>
            <person name="Han S."/>
            <person name="Goodwin L.A."/>
            <person name="Han J."/>
            <person name="Woyke T."/>
            <person name="Pitluck S."/>
            <person name="Pennacchio L."/>
            <person name="Nolan M."/>
            <person name="Mikhailova N."/>
            <person name="Land M.L."/>
            <person name="Nesbo C.L."/>
            <person name="Gogarten J.P."/>
            <person name="Noll K.M."/>
        </authorList>
    </citation>
    <scope>NUCLEOTIDE SEQUENCE [LARGE SCALE GENOMIC DNA]</scope>
    <source>
        <strain evidence="5">ATCC BAA-1733 / DSM 21960 / TBF 19.5.1</strain>
    </source>
</reference>
<feature type="domain" description="Fe-S hydro-lyase tartrate dehydratase beta-type catalytic" evidence="3">
    <location>
        <begin position="2"/>
        <end position="159"/>
    </location>
</feature>
<evidence type="ECO:0000259" key="3">
    <source>
        <dbReference type="Pfam" id="PF05683"/>
    </source>
</evidence>
<keyword evidence="2" id="KW-0456">Lyase</keyword>
<dbReference type="Proteomes" id="UP000002382">
    <property type="component" value="Chromosome"/>
</dbReference>
<dbReference type="eggNOG" id="COG1838">
    <property type="taxonomic scope" value="Bacteria"/>
</dbReference>
<dbReference type="KEGG" id="kol:Kole_2093"/>
<proteinExistence type="inferred from homology"/>
<dbReference type="STRING" id="521045.Kole_2093"/>
<dbReference type="PANTHER" id="PTHR43351">
    <property type="entry name" value="L(+)-TARTRATE DEHYDRATASE SUBUNIT BETA"/>
    <property type="match status" value="1"/>
</dbReference>
<dbReference type="AlphaFoldDB" id="C5CI68"/>
<dbReference type="Gene3D" id="3.20.130.10">
    <property type="entry name" value="Fe-S hydro-lyase, tartrate dehydratase beta-type, catalytic domain"/>
    <property type="match status" value="1"/>
</dbReference>
<dbReference type="Pfam" id="PF05683">
    <property type="entry name" value="Fumerase_C"/>
    <property type="match status" value="1"/>
</dbReference>
<evidence type="ECO:0000313" key="4">
    <source>
        <dbReference type="EMBL" id="ACR80770.1"/>
    </source>
</evidence>
<dbReference type="InterPro" id="IPR036660">
    <property type="entry name" value="Fe-S_hydroAse_TtdB_cat_sf"/>
</dbReference>
<evidence type="ECO:0000256" key="2">
    <source>
        <dbReference type="ARBA" id="ARBA00023239"/>
    </source>
</evidence>
<sequence length="161" mass="17564">MKIKELKVGSEIEYTGELIVMRDAAQKRTKTILEGNLPLPFDLEGKIVFYAGPAKAPEGRNIGSIGPTTSSRMDSYLEMLLNLGVIATVGKGRRNDFVRELCKKYSAVYFIAPSGAAAALSQRIISSKIIAFHDLGPEAVYRLKVKNFPLIVAIDSDGNCL</sequence>
<dbReference type="PANTHER" id="PTHR43351:SF2">
    <property type="entry name" value="L(+)-TARTRATE DEHYDRATASE SUBUNIT BETA-RELATED"/>
    <property type="match status" value="1"/>
</dbReference>
<dbReference type="RefSeq" id="WP_015869411.1">
    <property type="nucleotide sequence ID" value="NC_012785.1"/>
</dbReference>
<gene>
    <name evidence="4" type="ordered locus">Kole_2093</name>
</gene>
<organism evidence="4 5">
    <name type="scientific">Kosmotoga olearia (strain ATCC BAA-1733 / DSM 21960 / TBF 19.5.1)</name>
    <dbReference type="NCBI Taxonomy" id="521045"/>
    <lineage>
        <taxon>Bacteria</taxon>
        <taxon>Thermotogati</taxon>
        <taxon>Thermotogota</taxon>
        <taxon>Thermotogae</taxon>
        <taxon>Kosmotogales</taxon>
        <taxon>Kosmotogaceae</taxon>
        <taxon>Kosmotoga</taxon>
    </lineage>
</organism>
<dbReference type="OrthoDB" id="9798978at2"/>
<keyword evidence="5" id="KW-1185">Reference proteome</keyword>
<dbReference type="GO" id="GO:0016836">
    <property type="term" value="F:hydro-lyase activity"/>
    <property type="evidence" value="ECO:0007669"/>
    <property type="project" value="InterPro"/>
</dbReference>
<dbReference type="HOGENOM" id="CLU_098588_2_0_0"/>
<comment type="similarity">
    <text evidence="1">Belongs to the class-I fumarase family.</text>
</comment>
<accession>C5CI68</accession>
<protein>
    <submittedName>
        <fullName evidence="4">Hydro-lyase, Fe-S type, tartrate/fumarate subfamily, beta subunit</fullName>
    </submittedName>
</protein>
<dbReference type="EMBL" id="CP001634">
    <property type="protein sequence ID" value="ACR80770.1"/>
    <property type="molecule type" value="Genomic_DNA"/>
</dbReference>
<dbReference type="NCBIfam" id="TIGR00723">
    <property type="entry name" value="ttdB_fumA_fumB"/>
    <property type="match status" value="1"/>
</dbReference>
<evidence type="ECO:0000256" key="1">
    <source>
        <dbReference type="ARBA" id="ARBA00008876"/>
    </source>
</evidence>